<protein>
    <submittedName>
        <fullName evidence="1">Uncharacterized protein</fullName>
    </submittedName>
</protein>
<name>A0ACC3YHW8_COLTU</name>
<gene>
    <name evidence="1" type="ORF">CTRU02_214001</name>
</gene>
<dbReference type="EMBL" id="VUJX02000010">
    <property type="protein sequence ID" value="KAL0931266.1"/>
    <property type="molecule type" value="Genomic_DNA"/>
</dbReference>
<organism evidence="1 2">
    <name type="scientific">Colletotrichum truncatum</name>
    <name type="common">Anthracnose fungus</name>
    <name type="synonym">Colletotrichum capsici</name>
    <dbReference type="NCBI Taxonomy" id="5467"/>
    <lineage>
        <taxon>Eukaryota</taxon>
        <taxon>Fungi</taxon>
        <taxon>Dikarya</taxon>
        <taxon>Ascomycota</taxon>
        <taxon>Pezizomycotina</taxon>
        <taxon>Sordariomycetes</taxon>
        <taxon>Hypocreomycetidae</taxon>
        <taxon>Glomerellales</taxon>
        <taxon>Glomerellaceae</taxon>
        <taxon>Colletotrichum</taxon>
        <taxon>Colletotrichum truncatum species complex</taxon>
    </lineage>
</organism>
<evidence type="ECO:0000313" key="2">
    <source>
        <dbReference type="Proteomes" id="UP000805649"/>
    </source>
</evidence>
<keyword evidence="2" id="KW-1185">Reference proteome</keyword>
<accession>A0ACC3YHW8</accession>
<reference evidence="1 2" key="1">
    <citation type="journal article" date="2020" name="Phytopathology">
        <title>Genome Sequence Resources of Colletotrichum truncatum, C. plurivorum, C. musicola, and C. sojae: Four Species Pathogenic to Soybean (Glycine max).</title>
        <authorList>
            <person name="Rogerio F."/>
            <person name="Boufleur T.R."/>
            <person name="Ciampi-Guillardi M."/>
            <person name="Sukno S.A."/>
            <person name="Thon M.R."/>
            <person name="Massola Junior N.S."/>
            <person name="Baroncelli R."/>
        </authorList>
    </citation>
    <scope>NUCLEOTIDE SEQUENCE [LARGE SCALE GENOMIC DNA]</scope>
    <source>
        <strain evidence="1 2">CMES1059</strain>
    </source>
</reference>
<evidence type="ECO:0000313" key="1">
    <source>
        <dbReference type="EMBL" id="KAL0931266.1"/>
    </source>
</evidence>
<proteinExistence type="predicted"/>
<dbReference type="Proteomes" id="UP000805649">
    <property type="component" value="Unassembled WGS sequence"/>
</dbReference>
<sequence>MVYFSIVALALALCQVHGFPTATSEATQEASTPLFLKVINGSNESFEPYNPFDYQQWAPDGSLYADVPMLEKQMTVDGQQVTYQDFNISALSLEQFKEHFMGLPQFVDADGKFVPSDEEVKAYRHSASLIAHEGNPDAIIQAPAHVAKRDFPDACFYDNSARCASYCTNLISRGVLQTRNNNVYGYYHYVSDAQCGSGSISKTVSVTHTSGVTIGGSGNIPGFGKGWTKAISTFLSTFSLSVSHSPNSVTTGITYSGTCGPFNVCFLWERPHFRVDKGVIVTEHIDINSGRTCSPPTVTPYEAHIMHDNSDPGGASTSILPWTSFLNTTS</sequence>
<comment type="caution">
    <text evidence="1">The sequence shown here is derived from an EMBL/GenBank/DDBJ whole genome shotgun (WGS) entry which is preliminary data.</text>
</comment>